<feature type="transmembrane region" description="Helical" evidence="9">
    <location>
        <begin position="6"/>
        <end position="26"/>
    </location>
</feature>
<reference evidence="11" key="1">
    <citation type="journal article" date="2020" name="Microbiol. Resour. Announc.">
        <title>Draft Genome Sequences of Thiorhodococcus mannitoliphagus and Thiorhodococcus minor, Purple Sulfur Photosynthetic Bacteria in the Gammaproteobacterial Family Chromatiaceae.</title>
        <authorList>
            <person name="Aviles F.A."/>
            <person name="Meyer T.E."/>
            <person name="Kyndt J.A."/>
        </authorList>
    </citation>
    <scope>NUCLEOTIDE SEQUENCE [LARGE SCALE GENOMIC DNA]</scope>
    <source>
        <strain evidence="11">DSM 18266</strain>
    </source>
</reference>
<evidence type="ECO:0000256" key="1">
    <source>
        <dbReference type="ARBA" id="ARBA00004141"/>
    </source>
</evidence>
<feature type="transmembrane region" description="Helical" evidence="9">
    <location>
        <begin position="116"/>
        <end position="134"/>
    </location>
</feature>
<name>A0A6P1DQ83_9GAMM</name>
<dbReference type="RefSeq" id="WP_164652210.1">
    <property type="nucleotide sequence ID" value="NZ_JAAIJR010000007.1"/>
</dbReference>
<feature type="transmembrane region" description="Helical" evidence="9">
    <location>
        <begin position="447"/>
        <end position="467"/>
    </location>
</feature>
<feature type="transmembrane region" description="Helical" evidence="9">
    <location>
        <begin position="183"/>
        <end position="201"/>
    </location>
</feature>
<dbReference type="InterPro" id="IPR001734">
    <property type="entry name" value="Na/solute_symporter"/>
</dbReference>
<evidence type="ECO:0000313" key="11">
    <source>
        <dbReference type="Proteomes" id="UP000471640"/>
    </source>
</evidence>
<sequence>MTALDMWTYGVVGATFALYIGIAIWARAGTTGEFYVAGGGIHPVANGMATAADWMSAASFISMAGLIAFNGYGASVFLMGWTGGYVLLALLLAPYLRKFGKFTVPEFIGDRYYSQAARIVAVVCLILASITYVIGQMKGIGVAFSRFLEVPYDVGLYIGMGIVAVYAVAGGMKGITYTQIAQYVVLIFAYTVPAIFISLNLTGNPVPQLGLGGSYVQDGVATGMSLLDKLDLVVTELGFKEYTTQVMGSSLNMFVYTLSLMIGTAGLPHVIIRFFTVPKVRDARYSAGWALVFIALLYTTAPAVGAMARLNLMDTIQIGPVGAEDGNLLYDERPEWFKKWEETGLLQYEDKNGDGRIQYYDDKNPAFAEKAESFGWKGNEMVKVDRDIMVLANPEIANLPAWVVALVVAGGLAAALSTAAGLLLAISSSISHDLLKGVIAKNISEKAELTAGRLSMIVAILVAGYLGLNPPGFAAGTVAIAFGLAASSIFPVLMMGIFAKRMNKEGAIAGMTAGITVTLLYVFQHKGIFFVPGTEFLMPEMGMGPDWFFGISPNAFGAVGALVNFIVAYIVSTVTAPPPEHIQHLVEDVRVPGGAGAPTGH</sequence>
<dbReference type="GO" id="GO:0015293">
    <property type="term" value="F:symporter activity"/>
    <property type="evidence" value="ECO:0007669"/>
    <property type="project" value="UniProtKB-KW"/>
</dbReference>
<feature type="transmembrane region" description="Helical" evidence="9">
    <location>
        <begin position="253"/>
        <end position="275"/>
    </location>
</feature>
<feature type="transmembrane region" description="Helical" evidence="9">
    <location>
        <begin position="75"/>
        <end position="96"/>
    </location>
</feature>
<evidence type="ECO:0000256" key="2">
    <source>
        <dbReference type="ARBA" id="ARBA00006434"/>
    </source>
</evidence>
<comment type="caution">
    <text evidence="10">The sequence shown here is derived from an EMBL/GenBank/DDBJ whole genome shotgun (WGS) entry which is preliminary data.</text>
</comment>
<keyword evidence="6 9" id="KW-1133">Transmembrane helix</keyword>
<keyword evidence="5" id="KW-0769">Symport</keyword>
<evidence type="ECO:0000256" key="8">
    <source>
        <dbReference type="RuleBase" id="RU362091"/>
    </source>
</evidence>
<dbReference type="Proteomes" id="UP000471640">
    <property type="component" value="Unassembled WGS sequence"/>
</dbReference>
<feature type="transmembrane region" description="Helical" evidence="9">
    <location>
        <begin position="399"/>
        <end position="426"/>
    </location>
</feature>
<dbReference type="InterPro" id="IPR050277">
    <property type="entry name" value="Sodium:Solute_Symporter"/>
</dbReference>
<keyword evidence="11" id="KW-1185">Reference proteome</keyword>
<evidence type="ECO:0000256" key="6">
    <source>
        <dbReference type="ARBA" id="ARBA00022989"/>
    </source>
</evidence>
<comment type="similarity">
    <text evidence="2 8">Belongs to the sodium:solute symporter (SSF) (TC 2.A.21) family.</text>
</comment>
<gene>
    <name evidence="10" type="ORF">G3480_03125</name>
</gene>
<keyword evidence="4 9" id="KW-0812">Transmembrane</keyword>
<evidence type="ECO:0000256" key="3">
    <source>
        <dbReference type="ARBA" id="ARBA00022448"/>
    </source>
</evidence>
<dbReference type="CDD" id="cd11480">
    <property type="entry name" value="SLC5sbd_u4"/>
    <property type="match status" value="1"/>
</dbReference>
<dbReference type="Gene3D" id="1.20.1730.10">
    <property type="entry name" value="Sodium/glucose cotransporter"/>
    <property type="match status" value="1"/>
</dbReference>
<dbReference type="PROSITE" id="PS50283">
    <property type="entry name" value="NA_SOLUT_SYMP_3"/>
    <property type="match status" value="1"/>
</dbReference>
<keyword evidence="3" id="KW-0813">Transport</keyword>
<feature type="transmembrane region" description="Helical" evidence="9">
    <location>
        <begin position="547"/>
        <end position="571"/>
    </location>
</feature>
<dbReference type="InterPro" id="IPR038377">
    <property type="entry name" value="Na/Glc_symporter_sf"/>
</dbReference>
<dbReference type="PANTHER" id="PTHR48086">
    <property type="entry name" value="SODIUM/PROLINE SYMPORTER-RELATED"/>
    <property type="match status" value="1"/>
</dbReference>
<feature type="transmembrane region" description="Helical" evidence="9">
    <location>
        <begin position="473"/>
        <end position="494"/>
    </location>
</feature>
<dbReference type="PANTHER" id="PTHR48086:SF5">
    <property type="entry name" value="NA(+):SOLUTE SYMPORTER (SSF FAMILY)"/>
    <property type="match status" value="1"/>
</dbReference>
<dbReference type="NCBIfam" id="TIGR03648">
    <property type="entry name" value="Na_symport_lg"/>
    <property type="match status" value="1"/>
</dbReference>
<protein>
    <submittedName>
        <fullName evidence="10">Cation acetate symporter</fullName>
    </submittedName>
</protein>
<reference evidence="10 11" key="2">
    <citation type="submission" date="2020-02" db="EMBL/GenBank/DDBJ databases">
        <title>Genome sequences of Thiorhodococcus mannitoliphagus and Thiorhodococcus minor, purple sulfur photosynthetic bacteria in the gammaproteobacterial family, Chromatiaceae.</title>
        <authorList>
            <person name="Aviles F.A."/>
            <person name="Meyer T.E."/>
            <person name="Kyndt J.A."/>
        </authorList>
    </citation>
    <scope>NUCLEOTIDE SEQUENCE [LARGE SCALE GENOMIC DNA]</scope>
    <source>
        <strain evidence="10 11">DSM 18266</strain>
    </source>
</reference>
<evidence type="ECO:0000256" key="7">
    <source>
        <dbReference type="ARBA" id="ARBA00023136"/>
    </source>
</evidence>
<feature type="transmembrane region" description="Helical" evidence="9">
    <location>
        <begin position="287"/>
        <end position="308"/>
    </location>
</feature>
<keyword evidence="7 9" id="KW-0472">Membrane</keyword>
<dbReference type="InterPro" id="IPR019899">
    <property type="entry name" value="Na/solute_symporter_VC_2705"/>
</dbReference>
<dbReference type="EMBL" id="JAAIJR010000007">
    <property type="protein sequence ID" value="NEX19313.1"/>
    <property type="molecule type" value="Genomic_DNA"/>
</dbReference>
<evidence type="ECO:0000256" key="4">
    <source>
        <dbReference type="ARBA" id="ARBA00022692"/>
    </source>
</evidence>
<dbReference type="GO" id="GO:0005886">
    <property type="term" value="C:plasma membrane"/>
    <property type="evidence" value="ECO:0007669"/>
    <property type="project" value="TreeGrafter"/>
</dbReference>
<dbReference type="AlphaFoldDB" id="A0A6P1DQ83"/>
<accession>A0A6P1DQ83</accession>
<feature type="transmembrane region" description="Helical" evidence="9">
    <location>
        <begin position="506"/>
        <end position="523"/>
    </location>
</feature>
<organism evidence="10 11">
    <name type="scientific">Thiorhodococcus mannitoliphagus</name>
    <dbReference type="NCBI Taxonomy" id="329406"/>
    <lineage>
        <taxon>Bacteria</taxon>
        <taxon>Pseudomonadati</taxon>
        <taxon>Pseudomonadota</taxon>
        <taxon>Gammaproteobacteria</taxon>
        <taxon>Chromatiales</taxon>
        <taxon>Chromatiaceae</taxon>
        <taxon>Thiorhodococcus</taxon>
    </lineage>
</organism>
<comment type="subcellular location">
    <subcellularLocation>
        <location evidence="1">Membrane</location>
        <topology evidence="1">Multi-pass membrane protein</topology>
    </subcellularLocation>
</comment>
<evidence type="ECO:0000256" key="5">
    <source>
        <dbReference type="ARBA" id="ARBA00022847"/>
    </source>
</evidence>
<evidence type="ECO:0000256" key="9">
    <source>
        <dbReference type="SAM" id="Phobius"/>
    </source>
</evidence>
<dbReference type="Pfam" id="PF00474">
    <property type="entry name" value="SSF"/>
    <property type="match status" value="2"/>
</dbReference>
<evidence type="ECO:0000313" key="10">
    <source>
        <dbReference type="EMBL" id="NEX19313.1"/>
    </source>
</evidence>
<feature type="transmembrane region" description="Helical" evidence="9">
    <location>
        <begin position="154"/>
        <end position="171"/>
    </location>
</feature>
<proteinExistence type="inferred from homology"/>